<dbReference type="OrthoDB" id="1713649at2759"/>
<dbReference type="SUPFAM" id="SSF51735">
    <property type="entry name" value="NAD(P)-binding Rossmann-fold domains"/>
    <property type="match status" value="1"/>
</dbReference>
<name>S8CL84_9LAMI</name>
<protein>
    <recommendedName>
        <fullName evidence="3">NAD(P)-binding domain-containing protein</fullName>
    </recommendedName>
</protein>
<comment type="caution">
    <text evidence="1">The sequence shown here is derived from an EMBL/GenBank/DDBJ whole genome shotgun (WGS) entry which is preliminary data.</text>
</comment>
<sequence>MATYWELGYEPVTDLETGLRKFVEWYLDYYGAKKKKKINTSSSSRSSSSFW</sequence>
<dbReference type="Proteomes" id="UP000015453">
    <property type="component" value="Unassembled WGS sequence"/>
</dbReference>
<evidence type="ECO:0000313" key="2">
    <source>
        <dbReference type="Proteomes" id="UP000015453"/>
    </source>
</evidence>
<evidence type="ECO:0008006" key="3">
    <source>
        <dbReference type="Google" id="ProtNLM"/>
    </source>
</evidence>
<proteinExistence type="predicted"/>
<keyword evidence="2" id="KW-1185">Reference proteome</keyword>
<organism evidence="1 2">
    <name type="scientific">Genlisea aurea</name>
    <dbReference type="NCBI Taxonomy" id="192259"/>
    <lineage>
        <taxon>Eukaryota</taxon>
        <taxon>Viridiplantae</taxon>
        <taxon>Streptophyta</taxon>
        <taxon>Embryophyta</taxon>
        <taxon>Tracheophyta</taxon>
        <taxon>Spermatophyta</taxon>
        <taxon>Magnoliopsida</taxon>
        <taxon>eudicotyledons</taxon>
        <taxon>Gunneridae</taxon>
        <taxon>Pentapetalae</taxon>
        <taxon>asterids</taxon>
        <taxon>lamiids</taxon>
        <taxon>Lamiales</taxon>
        <taxon>Lentibulariaceae</taxon>
        <taxon>Genlisea</taxon>
    </lineage>
</organism>
<accession>S8CL84</accession>
<reference evidence="1 2" key="1">
    <citation type="journal article" date="2013" name="BMC Genomics">
        <title>The miniature genome of a carnivorous plant Genlisea aurea contains a low number of genes and short non-coding sequences.</title>
        <authorList>
            <person name="Leushkin E.V."/>
            <person name="Sutormin R.A."/>
            <person name="Nabieva E.R."/>
            <person name="Penin A.A."/>
            <person name="Kondrashov A.S."/>
            <person name="Logacheva M.D."/>
        </authorList>
    </citation>
    <scope>NUCLEOTIDE SEQUENCE [LARGE SCALE GENOMIC DNA]</scope>
</reference>
<dbReference type="EMBL" id="AUSU01003083">
    <property type="protein sequence ID" value="EPS67500.1"/>
    <property type="molecule type" value="Genomic_DNA"/>
</dbReference>
<dbReference type="InterPro" id="IPR036291">
    <property type="entry name" value="NAD(P)-bd_dom_sf"/>
</dbReference>
<dbReference type="AlphaFoldDB" id="S8CL84"/>
<evidence type="ECO:0000313" key="1">
    <source>
        <dbReference type="EMBL" id="EPS67500.1"/>
    </source>
</evidence>
<gene>
    <name evidence="1" type="ORF">M569_07275</name>
</gene>
<dbReference type="Gene3D" id="3.90.25.10">
    <property type="entry name" value="UDP-galactose 4-epimerase, domain 1"/>
    <property type="match status" value="1"/>
</dbReference>